<keyword evidence="9" id="KW-1185">Reference proteome</keyword>
<dbReference type="PANTHER" id="PTHR33602:SF1">
    <property type="entry name" value="REGULATORY PROTEIN RECX FAMILY PROTEIN"/>
    <property type="match status" value="1"/>
</dbReference>
<keyword evidence="4 5" id="KW-0963">Cytoplasm</keyword>
<evidence type="ECO:0000313" key="9">
    <source>
        <dbReference type="Proteomes" id="UP000185678"/>
    </source>
</evidence>
<evidence type="ECO:0000256" key="2">
    <source>
        <dbReference type="ARBA" id="ARBA00009695"/>
    </source>
</evidence>
<dbReference type="RefSeq" id="WP_076401365.1">
    <property type="nucleotide sequence ID" value="NZ_FTOA01000006.1"/>
</dbReference>
<evidence type="ECO:0000259" key="7">
    <source>
        <dbReference type="Pfam" id="PF02631"/>
    </source>
</evidence>
<feature type="region of interest" description="Disordered" evidence="6">
    <location>
        <begin position="1"/>
        <end position="26"/>
    </location>
</feature>
<dbReference type="Gene3D" id="1.10.10.10">
    <property type="entry name" value="Winged helix-like DNA-binding domain superfamily/Winged helix DNA-binding domain"/>
    <property type="match status" value="1"/>
</dbReference>
<comment type="function">
    <text evidence="5">Modulates RecA activity.</text>
</comment>
<dbReference type="InterPro" id="IPR053924">
    <property type="entry name" value="RecX_HTH_2nd"/>
</dbReference>
<protein>
    <recommendedName>
        <fullName evidence="3 5">Regulatory protein RecX</fullName>
    </recommendedName>
</protein>
<dbReference type="Proteomes" id="UP000185678">
    <property type="component" value="Unassembled WGS sequence"/>
</dbReference>
<comment type="similarity">
    <text evidence="2 5">Belongs to the RecX family.</text>
</comment>
<dbReference type="GO" id="GO:0006282">
    <property type="term" value="P:regulation of DNA repair"/>
    <property type="evidence" value="ECO:0007669"/>
    <property type="project" value="UniProtKB-UniRule"/>
</dbReference>
<dbReference type="Pfam" id="PF02631">
    <property type="entry name" value="RecX_HTH2"/>
    <property type="match status" value="1"/>
</dbReference>
<evidence type="ECO:0000256" key="3">
    <source>
        <dbReference type="ARBA" id="ARBA00018111"/>
    </source>
</evidence>
<evidence type="ECO:0000256" key="4">
    <source>
        <dbReference type="ARBA" id="ARBA00022490"/>
    </source>
</evidence>
<accession>A0A1N7P3B2</accession>
<comment type="subcellular location">
    <subcellularLocation>
        <location evidence="1 5">Cytoplasm</location>
    </subcellularLocation>
</comment>
<dbReference type="GO" id="GO:0005737">
    <property type="term" value="C:cytoplasm"/>
    <property type="evidence" value="ECO:0007669"/>
    <property type="project" value="UniProtKB-SubCell"/>
</dbReference>
<gene>
    <name evidence="5" type="primary">recX</name>
    <name evidence="8" type="ORF">SAMN05421779_10629</name>
</gene>
<dbReference type="STRING" id="80876.SAMN05421779_10629"/>
<dbReference type="AlphaFoldDB" id="A0A1N7P3B2"/>
<dbReference type="InterPro" id="IPR036388">
    <property type="entry name" value="WH-like_DNA-bd_sf"/>
</dbReference>
<sequence>MSDDELLPPERKAAPAPRSGAKPVRKVSKTSLMNAALYHLGRFATSRTGLRQVLERKAWRSLQAHGGDADEVAGWIEAVLDSLQKQGWLNDGAFAEARARSLNARGTATRTIRQKLAQKGVAADDIDAALDRLGEEQGFDDARQSDRMAAVAYARRRRLGPWRGDGEGRVERRERDLAALARQGFDLDIARQVIDAETPEQAEDWAEGVD</sequence>
<evidence type="ECO:0000313" key="8">
    <source>
        <dbReference type="EMBL" id="SIT05064.1"/>
    </source>
</evidence>
<evidence type="ECO:0000256" key="5">
    <source>
        <dbReference type="HAMAP-Rule" id="MF_01114"/>
    </source>
</evidence>
<organism evidence="8 9">
    <name type="scientific">Insolitispirillum peregrinum</name>
    <dbReference type="NCBI Taxonomy" id="80876"/>
    <lineage>
        <taxon>Bacteria</taxon>
        <taxon>Pseudomonadati</taxon>
        <taxon>Pseudomonadota</taxon>
        <taxon>Alphaproteobacteria</taxon>
        <taxon>Rhodospirillales</taxon>
        <taxon>Novispirillaceae</taxon>
        <taxon>Insolitispirillum</taxon>
    </lineage>
</organism>
<feature type="domain" description="RecX second three-helical" evidence="7">
    <location>
        <begin position="90"/>
        <end position="130"/>
    </location>
</feature>
<dbReference type="InterPro" id="IPR003783">
    <property type="entry name" value="Regulatory_RecX"/>
</dbReference>
<proteinExistence type="inferred from homology"/>
<dbReference type="HAMAP" id="MF_01114">
    <property type="entry name" value="RecX"/>
    <property type="match status" value="1"/>
</dbReference>
<reference evidence="8 9" key="1">
    <citation type="submission" date="2017-01" db="EMBL/GenBank/DDBJ databases">
        <authorList>
            <person name="Mah S.A."/>
            <person name="Swanson W.J."/>
            <person name="Moy G.W."/>
            <person name="Vacquier V.D."/>
        </authorList>
    </citation>
    <scope>NUCLEOTIDE SEQUENCE [LARGE SCALE GENOMIC DNA]</scope>
    <source>
        <strain evidence="8 9">DSM 11589</strain>
    </source>
</reference>
<evidence type="ECO:0000256" key="1">
    <source>
        <dbReference type="ARBA" id="ARBA00004496"/>
    </source>
</evidence>
<dbReference type="EMBL" id="FTOA01000006">
    <property type="protein sequence ID" value="SIT05064.1"/>
    <property type="molecule type" value="Genomic_DNA"/>
</dbReference>
<dbReference type="PANTHER" id="PTHR33602">
    <property type="entry name" value="REGULATORY PROTEIN RECX FAMILY PROTEIN"/>
    <property type="match status" value="1"/>
</dbReference>
<evidence type="ECO:0000256" key="6">
    <source>
        <dbReference type="SAM" id="MobiDB-lite"/>
    </source>
</evidence>
<dbReference type="OrthoDB" id="5507982at2"/>
<name>A0A1N7P3B2_9PROT</name>